<protein>
    <recommendedName>
        <fullName evidence="3">SMP-30/Gluconolactonase/LRE-like region domain-containing protein</fullName>
    </recommendedName>
</protein>
<evidence type="ECO:0000313" key="2">
    <source>
        <dbReference type="EMBL" id="SVE33009.1"/>
    </source>
</evidence>
<dbReference type="InterPro" id="IPR011042">
    <property type="entry name" value="6-blade_b-propeller_TolB-like"/>
</dbReference>
<dbReference type="Pfam" id="PF01436">
    <property type="entry name" value="NHL"/>
    <property type="match status" value="2"/>
</dbReference>
<dbReference type="Gene3D" id="2.120.10.30">
    <property type="entry name" value="TolB, C-terminal domain"/>
    <property type="match status" value="2"/>
</dbReference>
<organism evidence="2">
    <name type="scientific">marine metagenome</name>
    <dbReference type="NCBI Taxonomy" id="408172"/>
    <lineage>
        <taxon>unclassified sequences</taxon>
        <taxon>metagenomes</taxon>
        <taxon>ecological metagenomes</taxon>
    </lineage>
</organism>
<dbReference type="EMBL" id="UINC01209824">
    <property type="protein sequence ID" value="SVE33009.1"/>
    <property type="molecule type" value="Genomic_DNA"/>
</dbReference>
<dbReference type="InterPro" id="IPR001258">
    <property type="entry name" value="NHL_repeat"/>
</dbReference>
<accession>A0A383CLT0</accession>
<feature type="non-terminal residue" evidence="2">
    <location>
        <position position="1"/>
    </location>
</feature>
<sequence>VADYLNHTIRKIVISTGAVTTLAGSTSSGSTDATGTAARFNRPLGITTDGTNLYVADSYNHKIRKIVISTGVVTTLAGSTSHGSTNATGTSAKFYFPRGITTDGTNLYVADSSNNRIRKIVLSTGVVTTLAGSSSGFADGVGT</sequence>
<keyword evidence="1" id="KW-0677">Repeat</keyword>
<dbReference type="PANTHER" id="PTHR46388">
    <property type="entry name" value="NHL REPEAT-CONTAINING PROTEIN 2"/>
    <property type="match status" value="1"/>
</dbReference>
<feature type="non-terminal residue" evidence="2">
    <location>
        <position position="143"/>
    </location>
</feature>
<dbReference type="PANTHER" id="PTHR46388:SF2">
    <property type="entry name" value="NHL REPEAT-CONTAINING PROTEIN 2"/>
    <property type="match status" value="1"/>
</dbReference>
<dbReference type="AlphaFoldDB" id="A0A383CLT0"/>
<dbReference type="SUPFAM" id="SSF63825">
    <property type="entry name" value="YWTD domain"/>
    <property type="match status" value="1"/>
</dbReference>
<evidence type="ECO:0008006" key="3">
    <source>
        <dbReference type="Google" id="ProtNLM"/>
    </source>
</evidence>
<gene>
    <name evidence="2" type="ORF">METZ01_LOCUS485863</name>
</gene>
<evidence type="ECO:0000256" key="1">
    <source>
        <dbReference type="ARBA" id="ARBA00022737"/>
    </source>
</evidence>
<proteinExistence type="predicted"/>
<name>A0A383CLT0_9ZZZZ</name>
<reference evidence="2" key="1">
    <citation type="submission" date="2018-05" db="EMBL/GenBank/DDBJ databases">
        <authorList>
            <person name="Lanie J.A."/>
            <person name="Ng W.-L."/>
            <person name="Kazmierczak K.M."/>
            <person name="Andrzejewski T.M."/>
            <person name="Davidsen T.M."/>
            <person name="Wayne K.J."/>
            <person name="Tettelin H."/>
            <person name="Glass J.I."/>
            <person name="Rusch D."/>
            <person name="Podicherti R."/>
            <person name="Tsui H.-C.T."/>
            <person name="Winkler M.E."/>
        </authorList>
    </citation>
    <scope>NUCLEOTIDE SEQUENCE</scope>
</reference>